<evidence type="ECO:0000313" key="1">
    <source>
        <dbReference type="EMBL" id="AQY22218.1"/>
    </source>
</evidence>
<dbReference type="Proteomes" id="UP000189883">
    <property type="component" value="Chromosome"/>
</dbReference>
<sequence length="47" mass="5253">MLKKRKRYSRKPDGEVLASGLGSRHALIIAQKNTPLLITNKGAFFVK</sequence>
<evidence type="ECO:0000313" key="2">
    <source>
        <dbReference type="Proteomes" id="UP000189883"/>
    </source>
</evidence>
<proteinExistence type="predicted"/>
<protein>
    <submittedName>
        <fullName evidence="1">Uncharacterized protein</fullName>
    </submittedName>
</protein>
<name>A0A1S7DT29_RIEAN</name>
<dbReference type="AlphaFoldDB" id="A0A1S7DT29"/>
<dbReference type="EMBL" id="CP011859">
    <property type="protein sequence ID" value="AQY22218.1"/>
    <property type="molecule type" value="Genomic_DNA"/>
</dbReference>
<reference evidence="1 2" key="1">
    <citation type="submission" date="2015-06" db="EMBL/GenBank/DDBJ databases">
        <title>R. anatipestifer strain HXb2 is the most virulent strain so far, and the genome sequence would help us uncover the pathogenesis.</title>
        <authorList>
            <person name="Hu Q."/>
            <person name="Qi J."/>
            <person name="Bo H."/>
            <person name="Liu G."/>
            <person name="Tao M."/>
            <person name="Ding Y."/>
            <person name="Xue Y."/>
        </authorList>
    </citation>
    <scope>NUCLEOTIDE SEQUENCE [LARGE SCALE GENOMIC DNA]</scope>
    <source>
        <strain evidence="1 2">HXb2</strain>
    </source>
</reference>
<organism evidence="1 2">
    <name type="scientific">Riemerella anatipestifer</name>
    <name type="common">Moraxella anatipestifer</name>
    <dbReference type="NCBI Taxonomy" id="34085"/>
    <lineage>
        <taxon>Bacteria</taxon>
        <taxon>Pseudomonadati</taxon>
        <taxon>Bacteroidota</taxon>
        <taxon>Flavobacteriia</taxon>
        <taxon>Flavobacteriales</taxon>
        <taxon>Weeksellaceae</taxon>
        <taxon>Riemerella</taxon>
    </lineage>
</organism>
<accession>A0A1S7DT29</accession>
<gene>
    <name evidence="1" type="ORF">AB406_1270</name>
</gene>